<evidence type="ECO:0000313" key="2">
    <source>
        <dbReference type="Proteomes" id="UP000184330"/>
    </source>
</evidence>
<name>A0A1L7WUV8_9HELO</name>
<gene>
    <name evidence="1" type="ORF">PAC_06454</name>
</gene>
<proteinExistence type="predicted"/>
<keyword evidence="2" id="KW-1185">Reference proteome</keyword>
<sequence length="388" mass="42827">MNSIRAATLLRCSQCAVRSTARAGSAQQRLFATSAVLLKHGAVPSFTDVSSPELQSLLTNIRENLFLPAHLSESQTLLIEKEKYRRQLETPTKATIAGEEFTLKPLSRFQRPNGRRSLAAAVELMQEKRDWDNLPNLLQGMKTAAGLRSSRRWHPTLEKVISRLGRAGRQEVLLECLRRGSETGITMNSRQFATDIFTQFHRKAVDNDFNPQDTKKAFSWAEQAAVVMENPEHAGSTNLAGEDDPRTSPEVIGILLDLAAVNSSKNLAGKDDGNKVASYAEKFLNTPVALKPVPADGFDINRWMWAQVPILHGLNLAQTILGPKSKYADELRSRAAALGAQVEEAKTRLELWQATRPPKPVSASGGFKRTEGPKYGLELYMKLIAGSL</sequence>
<dbReference type="Proteomes" id="UP000184330">
    <property type="component" value="Unassembled WGS sequence"/>
</dbReference>
<evidence type="ECO:0000313" key="1">
    <source>
        <dbReference type="EMBL" id="CZR56565.1"/>
    </source>
</evidence>
<dbReference type="EMBL" id="FJOG01000008">
    <property type="protein sequence ID" value="CZR56565.1"/>
    <property type="molecule type" value="Genomic_DNA"/>
</dbReference>
<accession>A0A1L7WUV8</accession>
<dbReference type="OrthoDB" id="5405126at2759"/>
<reference evidence="1 2" key="1">
    <citation type="submission" date="2016-03" db="EMBL/GenBank/DDBJ databases">
        <authorList>
            <person name="Ploux O."/>
        </authorList>
    </citation>
    <scope>NUCLEOTIDE SEQUENCE [LARGE SCALE GENOMIC DNA]</scope>
    <source>
        <strain evidence="1 2">UAMH 11012</strain>
    </source>
</reference>
<protein>
    <submittedName>
        <fullName evidence="1">Uncharacterized protein</fullName>
    </submittedName>
</protein>
<organism evidence="1 2">
    <name type="scientific">Phialocephala subalpina</name>
    <dbReference type="NCBI Taxonomy" id="576137"/>
    <lineage>
        <taxon>Eukaryota</taxon>
        <taxon>Fungi</taxon>
        <taxon>Dikarya</taxon>
        <taxon>Ascomycota</taxon>
        <taxon>Pezizomycotina</taxon>
        <taxon>Leotiomycetes</taxon>
        <taxon>Helotiales</taxon>
        <taxon>Mollisiaceae</taxon>
        <taxon>Phialocephala</taxon>
        <taxon>Phialocephala fortinii species complex</taxon>
    </lineage>
</organism>
<dbReference type="AlphaFoldDB" id="A0A1L7WUV8"/>